<proteinExistence type="predicted"/>
<evidence type="ECO:0000259" key="1">
    <source>
        <dbReference type="Pfam" id="PF20152"/>
    </source>
</evidence>
<gene>
    <name evidence="2" type="ORF">F5878DRAFT_675162</name>
</gene>
<evidence type="ECO:0000313" key="2">
    <source>
        <dbReference type="EMBL" id="KAJ3831437.1"/>
    </source>
</evidence>
<name>A0AA38U9T3_9AGAR</name>
<accession>A0AA38U9T3</accession>
<dbReference type="Pfam" id="PF20152">
    <property type="entry name" value="DUF6534"/>
    <property type="match status" value="1"/>
</dbReference>
<dbReference type="EMBL" id="MU807473">
    <property type="protein sequence ID" value="KAJ3831437.1"/>
    <property type="molecule type" value="Genomic_DNA"/>
</dbReference>
<dbReference type="AlphaFoldDB" id="A0AA38U9T3"/>
<protein>
    <recommendedName>
        <fullName evidence="1">DUF6534 domain-containing protein</fullName>
    </recommendedName>
</protein>
<keyword evidence="3" id="KW-1185">Reference proteome</keyword>
<dbReference type="InterPro" id="IPR045339">
    <property type="entry name" value="DUF6534"/>
</dbReference>
<organism evidence="2 3">
    <name type="scientific">Lentinula raphanica</name>
    <dbReference type="NCBI Taxonomy" id="153919"/>
    <lineage>
        <taxon>Eukaryota</taxon>
        <taxon>Fungi</taxon>
        <taxon>Dikarya</taxon>
        <taxon>Basidiomycota</taxon>
        <taxon>Agaricomycotina</taxon>
        <taxon>Agaricomycetes</taxon>
        <taxon>Agaricomycetidae</taxon>
        <taxon>Agaricales</taxon>
        <taxon>Marasmiineae</taxon>
        <taxon>Omphalotaceae</taxon>
        <taxon>Lentinula</taxon>
    </lineage>
</organism>
<dbReference type="Proteomes" id="UP001163846">
    <property type="component" value="Unassembled WGS sequence"/>
</dbReference>
<evidence type="ECO:0000313" key="3">
    <source>
        <dbReference type="Proteomes" id="UP001163846"/>
    </source>
</evidence>
<reference evidence="2" key="1">
    <citation type="submission" date="2022-08" db="EMBL/GenBank/DDBJ databases">
        <authorList>
            <consortium name="DOE Joint Genome Institute"/>
            <person name="Min B."/>
            <person name="Riley R."/>
            <person name="Sierra-Patev S."/>
            <person name="Naranjo-Ortiz M."/>
            <person name="Looney B."/>
            <person name="Konkel Z."/>
            <person name="Slot J.C."/>
            <person name="Sakamoto Y."/>
            <person name="Steenwyk J.L."/>
            <person name="Rokas A."/>
            <person name="Carro J."/>
            <person name="Camarero S."/>
            <person name="Ferreira P."/>
            <person name="Molpeceres G."/>
            <person name="Ruiz-Duenas F.J."/>
            <person name="Serrano A."/>
            <person name="Henrissat B."/>
            <person name="Drula E."/>
            <person name="Hughes K.W."/>
            <person name="Mata J.L."/>
            <person name="Ishikawa N.K."/>
            <person name="Vargas-Isla R."/>
            <person name="Ushijima S."/>
            <person name="Smith C.A."/>
            <person name="Ahrendt S."/>
            <person name="Andreopoulos W."/>
            <person name="He G."/>
            <person name="Labutti K."/>
            <person name="Lipzen A."/>
            <person name="Ng V."/>
            <person name="Sandor L."/>
            <person name="Barry K."/>
            <person name="Martinez A.T."/>
            <person name="Xiao Y."/>
            <person name="Gibbons J.G."/>
            <person name="Terashima K."/>
            <person name="Hibbett D.S."/>
            <person name="Grigoriev I.V."/>
        </authorList>
    </citation>
    <scope>NUCLEOTIDE SEQUENCE</scope>
    <source>
        <strain evidence="2">TFB9207</strain>
    </source>
</reference>
<feature type="domain" description="DUF6534" evidence="1">
    <location>
        <begin position="1"/>
        <end position="54"/>
    </location>
</feature>
<comment type="caution">
    <text evidence="2">The sequence shown here is derived from an EMBL/GenBank/DDBJ whole genome shotgun (WGS) entry which is preliminary data.</text>
</comment>
<sequence>MRVAIETGAATTIAAFVGLALYVNNNTSTWYFITGLANGKVYANALLANLNSRTKIVDTVESGQSQTGVQIWQVRTQGVSVDSALAQHTIDRQNDNGNIELSEFLSPGAKSEPLLDSV</sequence>